<evidence type="ECO:0000256" key="11">
    <source>
        <dbReference type="SAM" id="MobiDB-lite"/>
    </source>
</evidence>
<accession>A0ABW3FLY5</accession>
<sequence length="457" mass="48797">MASAAEQLAANLSYSTFSKATDLKKRLWFTLLALIVYRIGTYIPIPGINPEALARAFDTQGQGVLGLLNVFAGGAVERFAIFALGIMPYISASIIMQLMTSVVPTLEALKKEGEQGRKVINQYTRYGTVILGTAQAFGIASGLQASEGMVLNPGWFWMLSTVITLVGGTMFLMWLGEQITARGVGNGISLIIFAGIVAALPGAIAQLLDQGAQGAISTLTMLGVLVSILALIALIVFVERAQRRLLIQYPKRQTANSMAQGDSSHLPLKLNTAGVIPPIFASSLLLLPATITGFSGTGDPDGIMATINALLGRGQPGYLIFYGSMIVFFAFFYTAIVFNPTETADNLKQHGGFIPGIRPGEKTAQYIDYVLTRVSVLGALYLVFVCLLPEMFLSNLGISAFLGGTSMLIIVSVTLDMVSQVQSHLFAQQYEGLIKKSSLRGGKGPRGGNSPRALKRK</sequence>
<evidence type="ECO:0000256" key="8">
    <source>
        <dbReference type="ARBA" id="ARBA00023136"/>
    </source>
</evidence>
<comment type="function">
    <text evidence="9">The central subunit of the protein translocation channel SecYEG. Consists of two halves formed by TMs 1-5 and 6-10. These two domains form a lateral gate at the front which open onto the bilayer between TMs 2 and 7, and are clamped together by SecE at the back. The channel is closed by both a pore ring composed of hydrophobic SecY resides and a short helix (helix 2A) on the extracellular side of the membrane which forms a plug. The plug probably moves laterally to allow the channel to open. The ring and the pore may move independently.</text>
</comment>
<proteinExistence type="inferred from homology"/>
<keyword evidence="5 9" id="KW-0653">Protein transport</keyword>
<feature type="transmembrane region" description="Helical" evidence="9">
    <location>
        <begin position="123"/>
        <end position="143"/>
    </location>
</feature>
<keyword evidence="3 9" id="KW-0813">Transport</keyword>
<evidence type="ECO:0000313" key="13">
    <source>
        <dbReference type="Proteomes" id="UP001597101"/>
    </source>
</evidence>
<keyword evidence="9" id="KW-1003">Cell membrane</keyword>
<feature type="transmembrane region" description="Helical" evidence="9">
    <location>
        <begin position="214"/>
        <end position="238"/>
    </location>
</feature>
<feature type="transmembrane region" description="Helical" evidence="9">
    <location>
        <begin position="396"/>
        <end position="415"/>
    </location>
</feature>
<keyword evidence="4 9" id="KW-0812">Transmembrane</keyword>
<evidence type="ECO:0000256" key="3">
    <source>
        <dbReference type="ARBA" id="ARBA00022448"/>
    </source>
</evidence>
<organism evidence="12 13">
    <name type="scientific">Pseudahrensia aquimaris</name>
    <dbReference type="NCBI Taxonomy" id="744461"/>
    <lineage>
        <taxon>Bacteria</taxon>
        <taxon>Pseudomonadati</taxon>
        <taxon>Pseudomonadota</taxon>
        <taxon>Alphaproteobacteria</taxon>
        <taxon>Hyphomicrobiales</taxon>
        <taxon>Ahrensiaceae</taxon>
        <taxon>Pseudahrensia</taxon>
    </lineage>
</organism>
<dbReference type="Pfam" id="PF00344">
    <property type="entry name" value="SecY"/>
    <property type="match status" value="1"/>
</dbReference>
<dbReference type="InterPro" id="IPR023201">
    <property type="entry name" value="SecY_dom_sf"/>
</dbReference>
<dbReference type="PANTHER" id="PTHR10906">
    <property type="entry name" value="SECY/SEC61-ALPHA FAMILY MEMBER"/>
    <property type="match status" value="1"/>
</dbReference>
<feature type="transmembrane region" description="Helical" evidence="9">
    <location>
        <begin position="370"/>
        <end position="389"/>
    </location>
</feature>
<evidence type="ECO:0000256" key="7">
    <source>
        <dbReference type="ARBA" id="ARBA00023010"/>
    </source>
</evidence>
<feature type="transmembrane region" description="Helical" evidence="9">
    <location>
        <begin position="187"/>
        <end position="208"/>
    </location>
</feature>
<keyword evidence="8 9" id="KW-0472">Membrane</keyword>
<dbReference type="Gene3D" id="1.10.3370.10">
    <property type="entry name" value="SecY subunit domain"/>
    <property type="match status" value="1"/>
</dbReference>
<gene>
    <name evidence="9 12" type="primary">secY</name>
    <name evidence="12" type="ORF">ACFQ14_15775</name>
</gene>
<keyword evidence="7 9" id="KW-0811">Translocation</keyword>
<evidence type="ECO:0000256" key="1">
    <source>
        <dbReference type="ARBA" id="ARBA00004141"/>
    </source>
</evidence>
<dbReference type="PROSITE" id="PS00756">
    <property type="entry name" value="SECY_2"/>
    <property type="match status" value="1"/>
</dbReference>
<keyword evidence="13" id="KW-1185">Reference proteome</keyword>
<name>A0ABW3FLY5_9HYPH</name>
<feature type="region of interest" description="Disordered" evidence="11">
    <location>
        <begin position="437"/>
        <end position="457"/>
    </location>
</feature>
<dbReference type="HAMAP" id="MF_01465">
    <property type="entry name" value="SecY"/>
    <property type="match status" value="1"/>
</dbReference>
<comment type="subcellular location">
    <subcellularLocation>
        <location evidence="9">Cell membrane</location>
        <topology evidence="9">Multi-pass membrane protein</topology>
    </subcellularLocation>
    <subcellularLocation>
        <location evidence="1">Membrane</location>
        <topology evidence="1">Multi-pass membrane protein</topology>
    </subcellularLocation>
</comment>
<keyword evidence="6 9" id="KW-1133">Transmembrane helix</keyword>
<dbReference type="Proteomes" id="UP001597101">
    <property type="component" value="Unassembled WGS sequence"/>
</dbReference>
<reference evidence="13" key="1">
    <citation type="journal article" date="2019" name="Int. J. Syst. Evol. Microbiol.">
        <title>The Global Catalogue of Microorganisms (GCM) 10K type strain sequencing project: providing services to taxonomists for standard genome sequencing and annotation.</title>
        <authorList>
            <consortium name="The Broad Institute Genomics Platform"/>
            <consortium name="The Broad Institute Genome Sequencing Center for Infectious Disease"/>
            <person name="Wu L."/>
            <person name="Ma J."/>
        </authorList>
    </citation>
    <scope>NUCLEOTIDE SEQUENCE [LARGE SCALE GENOMIC DNA]</scope>
    <source>
        <strain evidence="13">CCUG 60023</strain>
    </source>
</reference>
<evidence type="ECO:0000256" key="5">
    <source>
        <dbReference type="ARBA" id="ARBA00022927"/>
    </source>
</evidence>
<dbReference type="PIRSF" id="PIRSF004557">
    <property type="entry name" value="SecY"/>
    <property type="match status" value="1"/>
</dbReference>
<protein>
    <recommendedName>
        <fullName evidence="9">Protein translocase subunit SecY</fullName>
    </recommendedName>
</protein>
<comment type="caution">
    <text evidence="12">The sequence shown here is derived from an EMBL/GenBank/DDBJ whole genome shotgun (WGS) entry which is preliminary data.</text>
</comment>
<dbReference type="InterPro" id="IPR030659">
    <property type="entry name" value="SecY_CS"/>
</dbReference>
<dbReference type="InterPro" id="IPR002208">
    <property type="entry name" value="SecY/SEC61-alpha"/>
</dbReference>
<evidence type="ECO:0000256" key="6">
    <source>
        <dbReference type="ARBA" id="ARBA00022989"/>
    </source>
</evidence>
<evidence type="ECO:0000313" key="12">
    <source>
        <dbReference type="EMBL" id="MFD0917864.1"/>
    </source>
</evidence>
<dbReference type="NCBIfam" id="TIGR00967">
    <property type="entry name" value="3a0501s007"/>
    <property type="match status" value="1"/>
</dbReference>
<evidence type="ECO:0000256" key="2">
    <source>
        <dbReference type="ARBA" id="ARBA00005751"/>
    </source>
</evidence>
<evidence type="ECO:0000256" key="10">
    <source>
        <dbReference type="RuleBase" id="RU004349"/>
    </source>
</evidence>
<feature type="transmembrane region" description="Helical" evidence="9">
    <location>
        <begin position="319"/>
        <end position="338"/>
    </location>
</feature>
<comment type="similarity">
    <text evidence="2 9 10">Belongs to the SecY/SEC61-alpha family.</text>
</comment>
<dbReference type="InterPro" id="IPR026593">
    <property type="entry name" value="SecY"/>
</dbReference>
<dbReference type="RefSeq" id="WP_377213722.1">
    <property type="nucleotide sequence ID" value="NZ_JBHTJV010000026.1"/>
</dbReference>
<feature type="transmembrane region" description="Helical" evidence="9">
    <location>
        <begin position="27"/>
        <end position="45"/>
    </location>
</feature>
<comment type="subunit">
    <text evidence="9">Component of the Sec protein translocase complex. Heterotrimer consisting of SecY, SecE and SecG subunits. The heterotrimers can form oligomers, although 1 heterotrimer is thought to be able to translocate proteins. Interacts with the ribosome. Interacts with SecDF, and other proteins may be involved. Interacts with SecA.</text>
</comment>
<evidence type="ECO:0000256" key="4">
    <source>
        <dbReference type="ARBA" id="ARBA00022692"/>
    </source>
</evidence>
<comment type="caution">
    <text evidence="9">Lacks conserved residue(s) required for the propagation of feature annotation.</text>
</comment>
<dbReference type="SUPFAM" id="SSF103491">
    <property type="entry name" value="Preprotein translocase SecY subunit"/>
    <property type="match status" value="1"/>
</dbReference>
<dbReference type="PRINTS" id="PR00303">
    <property type="entry name" value="SECYTRNLCASE"/>
</dbReference>
<dbReference type="EMBL" id="JBHTJV010000026">
    <property type="protein sequence ID" value="MFD0917864.1"/>
    <property type="molecule type" value="Genomic_DNA"/>
</dbReference>
<evidence type="ECO:0000256" key="9">
    <source>
        <dbReference type="HAMAP-Rule" id="MF_01465"/>
    </source>
</evidence>
<feature type="transmembrane region" description="Helical" evidence="9">
    <location>
        <begin position="155"/>
        <end position="175"/>
    </location>
</feature>